<dbReference type="GO" id="GO:0005886">
    <property type="term" value="C:plasma membrane"/>
    <property type="evidence" value="ECO:0007669"/>
    <property type="project" value="UniProtKB-SubCell"/>
</dbReference>
<dbReference type="InterPro" id="IPR011606">
    <property type="entry name" value="Brnchd-chn_aa_trnsp_permease"/>
</dbReference>
<dbReference type="AlphaFoldDB" id="A0A7V7PLI5"/>
<organism evidence="9 10">
    <name type="scientific">Plantimonas leprariae</name>
    <dbReference type="NCBI Taxonomy" id="2615207"/>
    <lineage>
        <taxon>Bacteria</taxon>
        <taxon>Pseudomonadati</taxon>
        <taxon>Pseudomonadota</taxon>
        <taxon>Alphaproteobacteria</taxon>
        <taxon>Hyphomicrobiales</taxon>
        <taxon>Aurantimonadaceae</taxon>
        <taxon>Plantimonas</taxon>
    </lineage>
</organism>
<evidence type="ECO:0000256" key="8">
    <source>
        <dbReference type="SAM" id="Phobius"/>
    </source>
</evidence>
<evidence type="ECO:0000256" key="2">
    <source>
        <dbReference type="ARBA" id="ARBA00010735"/>
    </source>
</evidence>
<evidence type="ECO:0000256" key="3">
    <source>
        <dbReference type="ARBA" id="ARBA00022448"/>
    </source>
</evidence>
<reference evidence="9 10" key="1">
    <citation type="submission" date="2019-09" db="EMBL/GenBank/DDBJ databases">
        <title>YIM 132180 draft genome.</title>
        <authorList>
            <person name="Zhang K."/>
        </authorList>
    </citation>
    <scope>NUCLEOTIDE SEQUENCE [LARGE SCALE GENOMIC DNA]</scope>
    <source>
        <strain evidence="9 10">YIM 132180</strain>
    </source>
</reference>
<feature type="transmembrane region" description="Helical" evidence="8">
    <location>
        <begin position="214"/>
        <end position="244"/>
    </location>
</feature>
<comment type="caution">
    <text evidence="9">The sequence shown here is derived from an EMBL/GenBank/DDBJ whole genome shotgun (WGS) entry which is preliminary data.</text>
</comment>
<comment type="subcellular location">
    <subcellularLocation>
        <location evidence="1">Cell membrane</location>
        <topology evidence="1">Multi-pass membrane protein</topology>
    </subcellularLocation>
</comment>
<feature type="transmembrane region" description="Helical" evidence="8">
    <location>
        <begin position="184"/>
        <end position="202"/>
    </location>
</feature>
<evidence type="ECO:0000256" key="6">
    <source>
        <dbReference type="ARBA" id="ARBA00022989"/>
    </source>
</evidence>
<sequence length="249" mass="25771">MSSSQSSARIASSPAVPSFLSEYRRGARAISPAMAAVVAYGLVFGAQASQKGLSLLEVALMTGLNYAGGSEFAAVGLWASPPPLFLIAAVTFLINSRHLIMGAALTPYLKHLPRWRALTALFFMSDETWAVGYADAARRAESGEAVPFSSGFYAACGSLIYVGWLAATATGAAVGPLLGDVEAIGFDMAFPAVFLSIVAGMWKGPRAARPWAISLVVGALTHLAVPGAWYVVAASLAGLATAFYSGDAE</sequence>
<evidence type="ECO:0000256" key="7">
    <source>
        <dbReference type="ARBA" id="ARBA00023136"/>
    </source>
</evidence>
<keyword evidence="5 8" id="KW-0812">Transmembrane</keyword>
<dbReference type="PANTHER" id="PTHR34979:SF1">
    <property type="entry name" value="INNER MEMBRANE PROTEIN YGAZ"/>
    <property type="match status" value="1"/>
</dbReference>
<keyword evidence="10" id="KW-1185">Reference proteome</keyword>
<keyword evidence="4" id="KW-1003">Cell membrane</keyword>
<evidence type="ECO:0000313" key="9">
    <source>
        <dbReference type="EMBL" id="KAB0677338.1"/>
    </source>
</evidence>
<feature type="transmembrane region" description="Helical" evidence="8">
    <location>
        <begin position="29"/>
        <end position="46"/>
    </location>
</feature>
<protein>
    <submittedName>
        <fullName evidence="9">AzlC family ABC transporter permease</fullName>
    </submittedName>
</protein>
<evidence type="ECO:0000313" key="10">
    <source>
        <dbReference type="Proteomes" id="UP000432089"/>
    </source>
</evidence>
<evidence type="ECO:0000256" key="4">
    <source>
        <dbReference type="ARBA" id="ARBA00022475"/>
    </source>
</evidence>
<comment type="similarity">
    <text evidence="2">Belongs to the AzlC family.</text>
</comment>
<gene>
    <name evidence="9" type="ORF">F6X38_18255</name>
</gene>
<dbReference type="PANTHER" id="PTHR34979">
    <property type="entry name" value="INNER MEMBRANE PROTEIN YGAZ"/>
    <property type="match status" value="1"/>
</dbReference>
<proteinExistence type="inferred from homology"/>
<dbReference type="Pfam" id="PF03591">
    <property type="entry name" value="AzlC"/>
    <property type="match status" value="1"/>
</dbReference>
<keyword evidence="6 8" id="KW-1133">Transmembrane helix</keyword>
<dbReference type="EMBL" id="VZDO01000017">
    <property type="protein sequence ID" value="KAB0677338.1"/>
    <property type="molecule type" value="Genomic_DNA"/>
</dbReference>
<keyword evidence="3" id="KW-0813">Transport</keyword>
<evidence type="ECO:0000256" key="5">
    <source>
        <dbReference type="ARBA" id="ARBA00022692"/>
    </source>
</evidence>
<keyword evidence="7 8" id="KW-0472">Membrane</keyword>
<name>A0A7V7PLI5_9HYPH</name>
<dbReference type="RefSeq" id="WP_150972191.1">
    <property type="nucleotide sequence ID" value="NZ_VZDO01000017.1"/>
</dbReference>
<dbReference type="Proteomes" id="UP000432089">
    <property type="component" value="Unassembled WGS sequence"/>
</dbReference>
<feature type="transmembrane region" description="Helical" evidence="8">
    <location>
        <begin position="152"/>
        <end position="178"/>
    </location>
</feature>
<dbReference type="GO" id="GO:1903785">
    <property type="term" value="P:L-valine transmembrane transport"/>
    <property type="evidence" value="ECO:0007669"/>
    <property type="project" value="TreeGrafter"/>
</dbReference>
<accession>A0A7V7PLI5</accession>
<evidence type="ECO:0000256" key="1">
    <source>
        <dbReference type="ARBA" id="ARBA00004651"/>
    </source>
</evidence>